<keyword evidence="2" id="KW-1185">Reference proteome</keyword>
<reference evidence="1 2" key="1">
    <citation type="submission" date="2020-08" db="EMBL/GenBank/DDBJ databases">
        <title>Plant Genome Project.</title>
        <authorList>
            <person name="Zhang R.-G."/>
        </authorList>
    </citation>
    <scope>NUCLEOTIDE SEQUENCE [LARGE SCALE GENOMIC DNA]</scope>
    <source>
        <tissue evidence="1">Rhizome</tissue>
    </source>
</reference>
<dbReference type="Gene3D" id="1.25.40.660">
    <property type="entry name" value="Vacuolar protein sorting-associated protein 35, helical subcomplex Vps35-C"/>
    <property type="match status" value="1"/>
</dbReference>
<accession>A0A8J5HCS1</accession>
<sequence>MISQRQSFVILASGCVYPATSRAYEDVDETQDDEIDEEEFKEEQNSIACLIHMLYNDDLEEMLKVDLVKLCIPTTVFCLLTISWLFELL</sequence>
<organism evidence="1 2">
    <name type="scientific">Zingiber officinale</name>
    <name type="common">Ginger</name>
    <name type="synonym">Amomum zingiber</name>
    <dbReference type="NCBI Taxonomy" id="94328"/>
    <lineage>
        <taxon>Eukaryota</taxon>
        <taxon>Viridiplantae</taxon>
        <taxon>Streptophyta</taxon>
        <taxon>Embryophyta</taxon>
        <taxon>Tracheophyta</taxon>
        <taxon>Spermatophyta</taxon>
        <taxon>Magnoliopsida</taxon>
        <taxon>Liliopsida</taxon>
        <taxon>Zingiberales</taxon>
        <taxon>Zingiberaceae</taxon>
        <taxon>Zingiber</taxon>
    </lineage>
</organism>
<dbReference type="InterPro" id="IPR042491">
    <property type="entry name" value="Vps35_C"/>
</dbReference>
<dbReference type="EMBL" id="JACMSC010000005">
    <property type="protein sequence ID" value="KAG6521215.1"/>
    <property type="molecule type" value="Genomic_DNA"/>
</dbReference>
<protein>
    <submittedName>
        <fullName evidence="1">Uncharacterized protein</fullName>
    </submittedName>
</protein>
<dbReference type="AlphaFoldDB" id="A0A8J5HCS1"/>
<name>A0A8J5HCS1_ZINOF</name>
<comment type="caution">
    <text evidence="1">The sequence shown here is derived from an EMBL/GenBank/DDBJ whole genome shotgun (WGS) entry which is preliminary data.</text>
</comment>
<dbReference type="Proteomes" id="UP000734854">
    <property type="component" value="Unassembled WGS sequence"/>
</dbReference>
<evidence type="ECO:0000313" key="1">
    <source>
        <dbReference type="EMBL" id="KAG6521215.1"/>
    </source>
</evidence>
<gene>
    <name evidence="1" type="ORF">ZIOFF_018281</name>
</gene>
<proteinExistence type="predicted"/>
<evidence type="ECO:0000313" key="2">
    <source>
        <dbReference type="Proteomes" id="UP000734854"/>
    </source>
</evidence>